<evidence type="ECO:0000313" key="2">
    <source>
        <dbReference type="EMBL" id="KAJ1200763.1"/>
    </source>
</evidence>
<sequence>MENYTQWLQELSFKLSPGNQENPRWRPDFPADRHHRSSPSLVCRRLSLIHCESRGCRKCRAPAAWTTAGASRLSGGFPKEQGRVGKRRRAPQEESSAALAPEPRSSSFRSSATPLLPGDSIWRLGRPDGAKADQNPLLLTARQNQDRGGTRKDKKIRPPVRRSTATLTGRDPSRGYLTWKRTQGTRFQQCLPA</sequence>
<evidence type="ECO:0000256" key="1">
    <source>
        <dbReference type="SAM" id="MobiDB-lite"/>
    </source>
</evidence>
<proteinExistence type="predicted"/>
<dbReference type="AlphaFoldDB" id="A0AAV7VGM2"/>
<feature type="compositionally biased region" description="Basic and acidic residues" evidence="1">
    <location>
        <begin position="23"/>
        <end position="32"/>
    </location>
</feature>
<evidence type="ECO:0000313" key="3">
    <source>
        <dbReference type="Proteomes" id="UP001066276"/>
    </source>
</evidence>
<protein>
    <submittedName>
        <fullName evidence="2">Uncharacterized protein</fullName>
    </submittedName>
</protein>
<dbReference type="EMBL" id="JANPWB010000003">
    <property type="protein sequence ID" value="KAJ1200763.1"/>
    <property type="molecule type" value="Genomic_DNA"/>
</dbReference>
<feature type="region of interest" description="Disordered" evidence="1">
    <location>
        <begin position="70"/>
        <end position="176"/>
    </location>
</feature>
<dbReference type="Proteomes" id="UP001066276">
    <property type="component" value="Chromosome 2_1"/>
</dbReference>
<gene>
    <name evidence="2" type="ORF">NDU88_004584</name>
</gene>
<feature type="compositionally biased region" description="Polar residues" evidence="1">
    <location>
        <begin position="104"/>
        <end position="113"/>
    </location>
</feature>
<accession>A0AAV7VGM2</accession>
<comment type="caution">
    <text evidence="2">The sequence shown here is derived from an EMBL/GenBank/DDBJ whole genome shotgun (WGS) entry which is preliminary data.</text>
</comment>
<keyword evidence="3" id="KW-1185">Reference proteome</keyword>
<feature type="region of interest" description="Disordered" evidence="1">
    <location>
        <begin position="16"/>
        <end position="36"/>
    </location>
</feature>
<organism evidence="2 3">
    <name type="scientific">Pleurodeles waltl</name>
    <name type="common">Iberian ribbed newt</name>
    <dbReference type="NCBI Taxonomy" id="8319"/>
    <lineage>
        <taxon>Eukaryota</taxon>
        <taxon>Metazoa</taxon>
        <taxon>Chordata</taxon>
        <taxon>Craniata</taxon>
        <taxon>Vertebrata</taxon>
        <taxon>Euteleostomi</taxon>
        <taxon>Amphibia</taxon>
        <taxon>Batrachia</taxon>
        <taxon>Caudata</taxon>
        <taxon>Salamandroidea</taxon>
        <taxon>Salamandridae</taxon>
        <taxon>Pleurodelinae</taxon>
        <taxon>Pleurodeles</taxon>
    </lineage>
</organism>
<name>A0AAV7VGM2_PLEWA</name>
<reference evidence="2" key="1">
    <citation type="journal article" date="2022" name="bioRxiv">
        <title>Sequencing and chromosome-scale assembly of the giantPleurodeles waltlgenome.</title>
        <authorList>
            <person name="Brown T."/>
            <person name="Elewa A."/>
            <person name="Iarovenko S."/>
            <person name="Subramanian E."/>
            <person name="Araus A.J."/>
            <person name="Petzold A."/>
            <person name="Susuki M."/>
            <person name="Suzuki K.-i.T."/>
            <person name="Hayashi T."/>
            <person name="Toyoda A."/>
            <person name="Oliveira C."/>
            <person name="Osipova E."/>
            <person name="Leigh N.D."/>
            <person name="Simon A."/>
            <person name="Yun M.H."/>
        </authorList>
    </citation>
    <scope>NUCLEOTIDE SEQUENCE</scope>
    <source>
        <strain evidence="2">20211129_DDA</strain>
        <tissue evidence="2">Liver</tissue>
    </source>
</reference>